<dbReference type="Pfam" id="PF09801">
    <property type="entry name" value="SYS1"/>
    <property type="match status" value="2"/>
</dbReference>
<evidence type="ECO:0000313" key="10">
    <source>
        <dbReference type="EMBL" id="TNY24298.1"/>
    </source>
</evidence>
<evidence type="ECO:0000256" key="1">
    <source>
        <dbReference type="ARBA" id="ARBA00004653"/>
    </source>
</evidence>
<protein>
    <submittedName>
        <fullName evidence="10">Integral membrane protein S linking to the trans Golgi network-domain-containing protein</fullName>
    </submittedName>
</protein>
<dbReference type="GO" id="GO:0006895">
    <property type="term" value="P:Golgi to endosome transport"/>
    <property type="evidence" value="ECO:0007669"/>
    <property type="project" value="TreeGrafter"/>
</dbReference>
<keyword evidence="8 9" id="KW-0472">Membrane</keyword>
<reference evidence="10 11" key="1">
    <citation type="submission" date="2019-03" db="EMBL/GenBank/DDBJ databases">
        <title>Rhodosporidium diobovatum UCD-FST 08-225 genome sequencing, assembly, and annotation.</title>
        <authorList>
            <person name="Fakankun I.U."/>
            <person name="Fristensky B."/>
            <person name="Levin D.B."/>
        </authorList>
    </citation>
    <scope>NUCLEOTIDE SEQUENCE [LARGE SCALE GENOMIC DNA]</scope>
    <source>
        <strain evidence="10 11">UCD-FST 08-225</strain>
    </source>
</reference>
<dbReference type="PANTHER" id="PTHR12952">
    <property type="entry name" value="SYS1"/>
    <property type="match status" value="1"/>
</dbReference>
<dbReference type="GO" id="GO:0005802">
    <property type="term" value="C:trans-Golgi network"/>
    <property type="evidence" value="ECO:0007669"/>
    <property type="project" value="TreeGrafter"/>
</dbReference>
<feature type="transmembrane region" description="Helical" evidence="9">
    <location>
        <begin position="40"/>
        <end position="65"/>
    </location>
</feature>
<evidence type="ECO:0000256" key="5">
    <source>
        <dbReference type="ARBA" id="ARBA00022927"/>
    </source>
</evidence>
<dbReference type="EMBL" id="SOZI01000003">
    <property type="protein sequence ID" value="TNY24298.1"/>
    <property type="molecule type" value="Genomic_DNA"/>
</dbReference>
<evidence type="ECO:0000313" key="11">
    <source>
        <dbReference type="Proteomes" id="UP000311382"/>
    </source>
</evidence>
<dbReference type="Proteomes" id="UP000311382">
    <property type="component" value="Unassembled WGS sequence"/>
</dbReference>
<feature type="transmembrane region" description="Helical" evidence="9">
    <location>
        <begin position="147"/>
        <end position="167"/>
    </location>
</feature>
<dbReference type="InterPro" id="IPR019185">
    <property type="entry name" value="Integral_membrane_SYS1-rel"/>
</dbReference>
<accession>A0A5C5G5G1</accession>
<dbReference type="STRING" id="5288.A0A5C5G5G1"/>
<keyword evidence="6 9" id="KW-1133">Transmembrane helix</keyword>
<name>A0A5C5G5G1_9BASI</name>
<keyword evidence="11" id="KW-1185">Reference proteome</keyword>
<dbReference type="AlphaFoldDB" id="A0A5C5G5G1"/>
<dbReference type="OrthoDB" id="542931at2759"/>
<keyword evidence="4 9" id="KW-0812">Transmembrane</keyword>
<dbReference type="GO" id="GO:0000139">
    <property type="term" value="C:Golgi membrane"/>
    <property type="evidence" value="ECO:0007669"/>
    <property type="project" value="UniProtKB-SubCell"/>
</dbReference>
<evidence type="ECO:0000256" key="2">
    <source>
        <dbReference type="ARBA" id="ARBA00008160"/>
    </source>
</evidence>
<comment type="caution">
    <text evidence="10">The sequence shown here is derived from an EMBL/GenBank/DDBJ whole genome shotgun (WGS) entry which is preliminary data.</text>
</comment>
<dbReference type="GO" id="GO:0005829">
    <property type="term" value="C:cytosol"/>
    <property type="evidence" value="ECO:0007669"/>
    <property type="project" value="GOC"/>
</dbReference>
<comment type="subcellular location">
    <subcellularLocation>
        <location evidence="1">Golgi apparatus membrane</location>
        <topology evidence="1">Multi-pass membrane protein</topology>
    </subcellularLocation>
</comment>
<evidence type="ECO:0000256" key="9">
    <source>
        <dbReference type="SAM" id="Phobius"/>
    </source>
</evidence>
<dbReference type="GO" id="GO:0034067">
    <property type="term" value="P:protein localization to Golgi apparatus"/>
    <property type="evidence" value="ECO:0007669"/>
    <property type="project" value="TreeGrafter"/>
</dbReference>
<keyword evidence="5" id="KW-0653">Protein transport</keyword>
<gene>
    <name evidence="10" type="ORF">DMC30DRAFT_371213</name>
</gene>
<comment type="similarity">
    <text evidence="2">Belongs to the SYS1 family.</text>
</comment>
<sequence length="276" mass="29126">MPPAARLSFPSIPVGGRSPSVSVTTNAAPQRFRVQGWDPVLILSQIITLQALHYLTLSLVLPALLSILSDHDLLEYEGGATSISMAMNWRSFSGATASGIGASRALPAGLASLASAQAGVGAAGGMDKAELARGVVRVVARDSFRGWAVALGWVAASMADIVFLYHIVRRPTHILDFSLTLLFNHLILTTYYSSSFPSSLFFWFVVAASAVAQIVLAEQLCVQREMRDGFSVADMTPRIGGPGGADGGMTPHIPDLELGAVGGKGGYERVRADERG</sequence>
<keyword evidence="3" id="KW-0813">Transport</keyword>
<feature type="transmembrane region" description="Helical" evidence="9">
    <location>
        <begin position="200"/>
        <end position="217"/>
    </location>
</feature>
<proteinExistence type="inferred from homology"/>
<keyword evidence="7" id="KW-0333">Golgi apparatus</keyword>
<evidence type="ECO:0000256" key="7">
    <source>
        <dbReference type="ARBA" id="ARBA00023034"/>
    </source>
</evidence>
<organism evidence="10 11">
    <name type="scientific">Rhodotorula diobovata</name>
    <dbReference type="NCBI Taxonomy" id="5288"/>
    <lineage>
        <taxon>Eukaryota</taxon>
        <taxon>Fungi</taxon>
        <taxon>Dikarya</taxon>
        <taxon>Basidiomycota</taxon>
        <taxon>Pucciniomycotina</taxon>
        <taxon>Microbotryomycetes</taxon>
        <taxon>Sporidiobolales</taxon>
        <taxon>Sporidiobolaceae</taxon>
        <taxon>Rhodotorula</taxon>
    </lineage>
</organism>
<evidence type="ECO:0000256" key="6">
    <source>
        <dbReference type="ARBA" id="ARBA00022989"/>
    </source>
</evidence>
<evidence type="ECO:0000256" key="8">
    <source>
        <dbReference type="ARBA" id="ARBA00023136"/>
    </source>
</evidence>
<dbReference type="GO" id="GO:0043001">
    <property type="term" value="P:Golgi to plasma membrane protein transport"/>
    <property type="evidence" value="ECO:0007669"/>
    <property type="project" value="TreeGrafter"/>
</dbReference>
<evidence type="ECO:0000256" key="4">
    <source>
        <dbReference type="ARBA" id="ARBA00022692"/>
    </source>
</evidence>
<evidence type="ECO:0000256" key="3">
    <source>
        <dbReference type="ARBA" id="ARBA00022448"/>
    </source>
</evidence>
<dbReference type="PANTHER" id="PTHR12952:SF0">
    <property type="entry name" value="PROTEIN SYS1 HOMOLOG"/>
    <property type="match status" value="1"/>
</dbReference>